<name>A0A4Y2CYF7_ARAVE</name>
<protein>
    <submittedName>
        <fullName evidence="1">Uncharacterized protein</fullName>
    </submittedName>
</protein>
<gene>
    <name evidence="1" type="ORF">AVEN_122126_1</name>
</gene>
<proteinExistence type="predicted"/>
<dbReference type="EMBL" id="BGPR01087728">
    <property type="protein sequence ID" value="GBM08315.1"/>
    <property type="molecule type" value="Genomic_DNA"/>
</dbReference>
<sequence length="50" mass="5310">VYKPPFVASSSALAAALLRNLRIVAPANSSEGKSHTAWDQGNKLVVEVVF</sequence>
<accession>A0A4Y2CYF7</accession>
<reference evidence="1 2" key="1">
    <citation type="journal article" date="2019" name="Sci. Rep.">
        <title>Orb-weaving spider Araneus ventricosus genome elucidates the spidroin gene catalogue.</title>
        <authorList>
            <person name="Kono N."/>
            <person name="Nakamura H."/>
            <person name="Ohtoshi R."/>
            <person name="Moran D.A.P."/>
            <person name="Shinohara A."/>
            <person name="Yoshida Y."/>
            <person name="Fujiwara M."/>
            <person name="Mori M."/>
            <person name="Tomita M."/>
            <person name="Arakawa K."/>
        </authorList>
    </citation>
    <scope>NUCLEOTIDE SEQUENCE [LARGE SCALE GENOMIC DNA]</scope>
</reference>
<keyword evidence="2" id="KW-1185">Reference proteome</keyword>
<organism evidence="1 2">
    <name type="scientific">Araneus ventricosus</name>
    <name type="common">Orbweaver spider</name>
    <name type="synonym">Epeira ventricosa</name>
    <dbReference type="NCBI Taxonomy" id="182803"/>
    <lineage>
        <taxon>Eukaryota</taxon>
        <taxon>Metazoa</taxon>
        <taxon>Ecdysozoa</taxon>
        <taxon>Arthropoda</taxon>
        <taxon>Chelicerata</taxon>
        <taxon>Arachnida</taxon>
        <taxon>Araneae</taxon>
        <taxon>Araneomorphae</taxon>
        <taxon>Entelegynae</taxon>
        <taxon>Araneoidea</taxon>
        <taxon>Araneidae</taxon>
        <taxon>Araneus</taxon>
    </lineage>
</organism>
<feature type="non-terminal residue" evidence="1">
    <location>
        <position position="1"/>
    </location>
</feature>
<comment type="caution">
    <text evidence="1">The sequence shown here is derived from an EMBL/GenBank/DDBJ whole genome shotgun (WGS) entry which is preliminary data.</text>
</comment>
<evidence type="ECO:0000313" key="2">
    <source>
        <dbReference type="Proteomes" id="UP000499080"/>
    </source>
</evidence>
<dbReference type="AlphaFoldDB" id="A0A4Y2CYF7"/>
<dbReference type="Proteomes" id="UP000499080">
    <property type="component" value="Unassembled WGS sequence"/>
</dbReference>
<evidence type="ECO:0000313" key="1">
    <source>
        <dbReference type="EMBL" id="GBM08315.1"/>
    </source>
</evidence>